<dbReference type="Pfam" id="PF08241">
    <property type="entry name" value="Methyltransf_11"/>
    <property type="match status" value="1"/>
</dbReference>
<dbReference type="PANTHER" id="PTHR13090">
    <property type="entry name" value="ARGININE-HYDROXYLASE NDUFAF5, MITOCHONDRIAL"/>
    <property type="match status" value="1"/>
</dbReference>
<evidence type="ECO:0000313" key="5">
    <source>
        <dbReference type="EMBL" id="SHJ01325.1"/>
    </source>
</evidence>
<evidence type="ECO:0000259" key="4">
    <source>
        <dbReference type="Pfam" id="PF08241"/>
    </source>
</evidence>
<dbReference type="GO" id="GO:0008757">
    <property type="term" value="F:S-adenosylmethionine-dependent methyltransferase activity"/>
    <property type="evidence" value="ECO:0007669"/>
    <property type="project" value="InterPro"/>
</dbReference>
<feature type="compositionally biased region" description="Gly residues" evidence="3">
    <location>
        <begin position="281"/>
        <end position="300"/>
    </location>
</feature>
<evidence type="ECO:0000256" key="2">
    <source>
        <dbReference type="ARBA" id="ARBA00022679"/>
    </source>
</evidence>
<dbReference type="SUPFAM" id="SSF53335">
    <property type="entry name" value="S-adenosyl-L-methionine-dependent methyltransferases"/>
    <property type="match status" value="1"/>
</dbReference>
<organism evidence="5 6">
    <name type="scientific">Wenxinia saemankumensis</name>
    <dbReference type="NCBI Taxonomy" id="1447782"/>
    <lineage>
        <taxon>Bacteria</taxon>
        <taxon>Pseudomonadati</taxon>
        <taxon>Pseudomonadota</taxon>
        <taxon>Alphaproteobacteria</taxon>
        <taxon>Rhodobacterales</taxon>
        <taxon>Roseobacteraceae</taxon>
        <taxon>Wenxinia</taxon>
    </lineage>
</organism>
<keyword evidence="6" id="KW-1185">Reference proteome</keyword>
<dbReference type="InterPro" id="IPR029063">
    <property type="entry name" value="SAM-dependent_MTases_sf"/>
</dbReference>
<dbReference type="RefSeq" id="WP_244526354.1">
    <property type="nucleotide sequence ID" value="NZ_FQYO01000004.1"/>
</dbReference>
<dbReference type="InterPro" id="IPR050602">
    <property type="entry name" value="Malonyl-ACP_OMT"/>
</dbReference>
<dbReference type="Proteomes" id="UP000184292">
    <property type="component" value="Unassembled WGS sequence"/>
</dbReference>
<dbReference type="InterPro" id="IPR013216">
    <property type="entry name" value="Methyltransf_11"/>
</dbReference>
<name>A0A1M6FUE4_9RHOB</name>
<sequence length="306" mass="32235">MSDPAAPTPLIDRPALARRRARAARAPELFLQDHVAEGLLDRLAEVNRSFTAPAVVTAWPQVWEGRLPGARIVPDDEVLELEPGAHDLVLHALALHWANDPVGQIIQCRRALRPDGLFLGAAFGGQTLAELRAALGQAEIAVTGGLSPRIAPMGEVRDVGALLQRAGLALPVADVETTRVTYADPFALMRDLRAMGESNALTARLRRPTRRAVMMEAARLYAQAYGQPDGRVAATFETIHLAGWAPDESQPQPLRPGSAAQRLADALGTDERPAGETASGAGAGRTGTGTGTRAGIGTGTGDKAPD</sequence>
<accession>A0A1M6FUE4</accession>
<evidence type="ECO:0000256" key="1">
    <source>
        <dbReference type="ARBA" id="ARBA00022603"/>
    </source>
</evidence>
<keyword evidence="2" id="KW-0808">Transferase</keyword>
<dbReference type="PANTHER" id="PTHR13090:SF1">
    <property type="entry name" value="ARGININE-HYDROXYLASE NDUFAF5, MITOCHONDRIAL"/>
    <property type="match status" value="1"/>
</dbReference>
<feature type="domain" description="Methyltransferase type 11" evidence="4">
    <location>
        <begin position="74"/>
        <end position="119"/>
    </location>
</feature>
<feature type="region of interest" description="Disordered" evidence="3">
    <location>
        <begin position="245"/>
        <end position="306"/>
    </location>
</feature>
<proteinExistence type="predicted"/>
<protein>
    <recommendedName>
        <fullName evidence="4">Methyltransferase type 11 domain-containing protein</fullName>
    </recommendedName>
</protein>
<evidence type="ECO:0000313" key="6">
    <source>
        <dbReference type="Proteomes" id="UP000184292"/>
    </source>
</evidence>
<reference evidence="5 6" key="1">
    <citation type="submission" date="2016-11" db="EMBL/GenBank/DDBJ databases">
        <authorList>
            <person name="Jaros S."/>
            <person name="Januszkiewicz K."/>
            <person name="Wedrychowicz H."/>
        </authorList>
    </citation>
    <scope>NUCLEOTIDE SEQUENCE [LARGE SCALE GENOMIC DNA]</scope>
    <source>
        <strain evidence="5 6">DSM 100565</strain>
    </source>
</reference>
<keyword evidence="1" id="KW-0489">Methyltransferase</keyword>
<gene>
    <name evidence="5" type="ORF">SAMN05444417_2508</name>
</gene>
<dbReference type="GO" id="GO:0032259">
    <property type="term" value="P:methylation"/>
    <property type="evidence" value="ECO:0007669"/>
    <property type="project" value="UniProtKB-KW"/>
</dbReference>
<evidence type="ECO:0000256" key="3">
    <source>
        <dbReference type="SAM" id="MobiDB-lite"/>
    </source>
</evidence>
<dbReference type="EMBL" id="FQYO01000004">
    <property type="protein sequence ID" value="SHJ01325.1"/>
    <property type="molecule type" value="Genomic_DNA"/>
</dbReference>
<dbReference type="Gene3D" id="3.40.50.150">
    <property type="entry name" value="Vaccinia Virus protein VP39"/>
    <property type="match status" value="1"/>
</dbReference>
<dbReference type="AlphaFoldDB" id="A0A1M6FUE4"/>
<dbReference type="STRING" id="1447782.SAMN05444417_2508"/>